<evidence type="ECO:0000256" key="1">
    <source>
        <dbReference type="SAM" id="MobiDB-lite"/>
    </source>
</evidence>
<feature type="compositionally biased region" description="Basic residues" evidence="1">
    <location>
        <begin position="23"/>
        <end position="42"/>
    </location>
</feature>
<evidence type="ECO:0000313" key="3">
    <source>
        <dbReference type="Proteomes" id="UP000502504"/>
    </source>
</evidence>
<dbReference type="InterPro" id="IPR001753">
    <property type="entry name" value="Enoyl-CoA_hydra/iso"/>
</dbReference>
<protein>
    <submittedName>
        <fullName evidence="2">Enoyl-CoA hydratase/isomerase family protein</fullName>
    </submittedName>
</protein>
<sequence>MATALGPRPHLVLRGPAPPSPPRLRRAGPVQRHRRRTHRRAPHPPDRQPGAGGERTPRRLPTGPHPDRRPSPGRLRRRGAAALDPGAPVSIRVTTDKDTGVAVVTLNRPARLNAIDVAMADELRAAWRQLRYDDTTRSIVLTGTGTRAFTTGLDRDTTVPQPNSPFMQDDPLLTVGPKANDLWKPVIAAVEGMACGGAFYLLGECEFIVAGAGAVFFDPHTTYGMVSAYESILLAHRMPYGEAARLMLMGTRERLSAERAYAVGLVSELTEVGGALSAATACATTLASYPATAVQGTVRALWSAKEATRLMAFSHAPHLITLGNLPPEQQAKLFAARSTDGPRIR</sequence>
<feature type="region of interest" description="Disordered" evidence="1">
    <location>
        <begin position="1"/>
        <end position="87"/>
    </location>
</feature>
<dbReference type="SUPFAM" id="SSF52096">
    <property type="entry name" value="ClpP/crotonase"/>
    <property type="match status" value="1"/>
</dbReference>
<name>A0AAE7CLV2_STRAT</name>
<dbReference type="PANTHER" id="PTHR11941">
    <property type="entry name" value="ENOYL-COA HYDRATASE-RELATED"/>
    <property type="match status" value="1"/>
</dbReference>
<dbReference type="Proteomes" id="UP000502504">
    <property type="component" value="Chromosome"/>
</dbReference>
<gene>
    <name evidence="2" type="ORF">HCX60_17520</name>
</gene>
<organism evidence="2 3">
    <name type="scientific">Streptomyces antibioticus</name>
    <dbReference type="NCBI Taxonomy" id="1890"/>
    <lineage>
        <taxon>Bacteria</taxon>
        <taxon>Bacillati</taxon>
        <taxon>Actinomycetota</taxon>
        <taxon>Actinomycetes</taxon>
        <taxon>Kitasatosporales</taxon>
        <taxon>Streptomycetaceae</taxon>
        <taxon>Streptomyces</taxon>
    </lineage>
</organism>
<dbReference type="Gene3D" id="3.90.226.10">
    <property type="entry name" value="2-enoyl-CoA Hydratase, Chain A, domain 1"/>
    <property type="match status" value="1"/>
</dbReference>
<dbReference type="Pfam" id="PF00378">
    <property type="entry name" value="ECH_1"/>
    <property type="match status" value="1"/>
</dbReference>
<accession>A0AAE7CLV2</accession>
<dbReference type="PANTHER" id="PTHR11941:SF54">
    <property type="entry name" value="ENOYL-COA HYDRATASE, MITOCHONDRIAL"/>
    <property type="match status" value="1"/>
</dbReference>
<dbReference type="GO" id="GO:0006635">
    <property type="term" value="P:fatty acid beta-oxidation"/>
    <property type="evidence" value="ECO:0007669"/>
    <property type="project" value="TreeGrafter"/>
</dbReference>
<dbReference type="CDD" id="cd06558">
    <property type="entry name" value="crotonase-like"/>
    <property type="match status" value="1"/>
</dbReference>
<reference evidence="2 3" key="1">
    <citation type="submission" date="2020-03" db="EMBL/GenBank/DDBJ databases">
        <title>Is there a link between lipid content and antibiotic production in Streptomyces?</title>
        <authorList>
            <person name="David M."/>
            <person name="Lejeune C."/>
            <person name="Abreu S."/>
            <person name="Thibessard A."/>
            <person name="Leblond P."/>
            <person name="Chaminade P."/>
            <person name="Virolle M.-J."/>
        </authorList>
    </citation>
    <scope>NUCLEOTIDE SEQUENCE [LARGE SCALE GENOMIC DNA]</scope>
    <source>
        <strain evidence="2 3">DSM 41481</strain>
    </source>
</reference>
<dbReference type="EMBL" id="CP050692">
    <property type="protein sequence ID" value="QIT45128.1"/>
    <property type="molecule type" value="Genomic_DNA"/>
</dbReference>
<proteinExistence type="predicted"/>
<evidence type="ECO:0000313" key="2">
    <source>
        <dbReference type="EMBL" id="QIT45128.1"/>
    </source>
</evidence>
<dbReference type="AlphaFoldDB" id="A0AAE7CLV2"/>
<dbReference type="GO" id="GO:0003824">
    <property type="term" value="F:catalytic activity"/>
    <property type="evidence" value="ECO:0007669"/>
    <property type="project" value="UniProtKB-ARBA"/>
</dbReference>
<dbReference type="InterPro" id="IPR029045">
    <property type="entry name" value="ClpP/crotonase-like_dom_sf"/>
</dbReference>